<dbReference type="InterPro" id="IPR036890">
    <property type="entry name" value="HATPase_C_sf"/>
</dbReference>
<evidence type="ECO:0000256" key="3">
    <source>
        <dbReference type="ARBA" id="ARBA00022553"/>
    </source>
</evidence>
<keyword evidence="6" id="KW-0418">Kinase</keyword>
<dbReference type="GO" id="GO:0000155">
    <property type="term" value="F:phosphorelay sensor kinase activity"/>
    <property type="evidence" value="ECO:0007669"/>
    <property type="project" value="InterPro"/>
</dbReference>
<dbReference type="RefSeq" id="WP_238715186.1">
    <property type="nucleotide sequence ID" value="NZ_JAEPBH010000062.1"/>
</dbReference>
<keyword evidence="7 10" id="KW-1133">Transmembrane helix</keyword>
<keyword evidence="5 10" id="KW-0812">Transmembrane</keyword>
<dbReference type="Pfam" id="PF02518">
    <property type="entry name" value="HATPase_c"/>
    <property type="match status" value="1"/>
</dbReference>
<evidence type="ECO:0000256" key="4">
    <source>
        <dbReference type="ARBA" id="ARBA00022679"/>
    </source>
</evidence>
<evidence type="ECO:0000256" key="6">
    <source>
        <dbReference type="ARBA" id="ARBA00022777"/>
    </source>
</evidence>
<evidence type="ECO:0000256" key="2">
    <source>
        <dbReference type="ARBA" id="ARBA00022475"/>
    </source>
</evidence>
<dbReference type="Pfam" id="PF05231">
    <property type="entry name" value="MASE1"/>
    <property type="match status" value="1"/>
</dbReference>
<organism evidence="12 13">
    <name type="scientific">Tenebrionibacter intestinalis</name>
    <dbReference type="NCBI Taxonomy" id="2799638"/>
    <lineage>
        <taxon>Bacteria</taxon>
        <taxon>Pseudomonadati</taxon>
        <taxon>Pseudomonadota</taxon>
        <taxon>Gammaproteobacteria</taxon>
        <taxon>Enterobacterales</taxon>
        <taxon>Enterobacteriaceae</taxon>
        <taxon>Tenebrionibacter/Tenebrionicola group</taxon>
        <taxon>Tenebrionibacter</taxon>
    </lineage>
</organism>
<accession>A0A8K0XXT1</accession>
<dbReference type="InterPro" id="IPR011712">
    <property type="entry name" value="Sig_transdc_His_kin_sub3_dim/P"/>
</dbReference>
<dbReference type="GO" id="GO:0005886">
    <property type="term" value="C:plasma membrane"/>
    <property type="evidence" value="ECO:0007669"/>
    <property type="project" value="UniProtKB-SubCell"/>
</dbReference>
<dbReference type="InterPro" id="IPR003594">
    <property type="entry name" value="HATPase_dom"/>
</dbReference>
<dbReference type="PANTHER" id="PTHR24421:SF58">
    <property type="entry name" value="SIGNAL TRANSDUCTION HISTIDINE-PROTEIN KINASE_PHOSPHATASE UHPB"/>
    <property type="match status" value="1"/>
</dbReference>
<feature type="transmembrane region" description="Helical" evidence="10">
    <location>
        <begin position="182"/>
        <end position="201"/>
    </location>
</feature>
<dbReference type="CDD" id="cd16917">
    <property type="entry name" value="HATPase_UhpB-NarQ-NarX-like"/>
    <property type="match status" value="1"/>
</dbReference>
<evidence type="ECO:0000256" key="9">
    <source>
        <dbReference type="ARBA" id="ARBA00023136"/>
    </source>
</evidence>
<evidence type="ECO:0000256" key="5">
    <source>
        <dbReference type="ARBA" id="ARBA00022692"/>
    </source>
</evidence>
<feature type="transmembrane region" description="Helical" evidence="10">
    <location>
        <begin position="139"/>
        <end position="161"/>
    </location>
</feature>
<feature type="transmembrane region" description="Helical" evidence="10">
    <location>
        <begin position="115"/>
        <end position="133"/>
    </location>
</feature>
<keyword evidence="9 10" id="KW-0472">Membrane</keyword>
<dbReference type="Proteomes" id="UP000659047">
    <property type="component" value="Unassembled WGS sequence"/>
</dbReference>
<dbReference type="Gene3D" id="1.20.5.1930">
    <property type="match status" value="1"/>
</dbReference>
<keyword evidence="8" id="KW-0902">Two-component regulatory system</keyword>
<name>A0A8K0XXT1_9ENTR</name>
<feature type="transmembrane region" description="Helical" evidence="10">
    <location>
        <begin position="40"/>
        <end position="60"/>
    </location>
</feature>
<dbReference type="GO" id="GO:0046983">
    <property type="term" value="F:protein dimerization activity"/>
    <property type="evidence" value="ECO:0007669"/>
    <property type="project" value="InterPro"/>
</dbReference>
<dbReference type="EMBL" id="JAEPBH010000062">
    <property type="protein sequence ID" value="MBK4716925.1"/>
    <property type="molecule type" value="Genomic_DNA"/>
</dbReference>
<dbReference type="SMART" id="SM00387">
    <property type="entry name" value="HATPase_c"/>
    <property type="match status" value="1"/>
</dbReference>
<dbReference type="Pfam" id="PF07730">
    <property type="entry name" value="HisKA_3"/>
    <property type="match status" value="1"/>
</dbReference>
<gene>
    <name evidence="12" type="ORF">JJB97_16625</name>
</gene>
<dbReference type="Gene3D" id="3.30.565.10">
    <property type="entry name" value="Histidine kinase-like ATPase, C-terminal domain"/>
    <property type="match status" value="1"/>
</dbReference>
<reference evidence="12" key="1">
    <citation type="submission" date="2021-01" db="EMBL/GenBank/DDBJ databases">
        <title>Intestinitalea alba gen. nov., sp. nov., a novel genus of the family Enterobacteriaceae, isolated from the gut of the plastic-eating mealworm Tenebrio molitor L.</title>
        <authorList>
            <person name="Yang Y."/>
        </authorList>
    </citation>
    <scope>NUCLEOTIDE SEQUENCE</scope>
    <source>
        <strain evidence="12">BIT-L3</strain>
    </source>
</reference>
<comment type="subcellular location">
    <subcellularLocation>
        <location evidence="1">Cell membrane</location>
        <topology evidence="1">Multi-pass membrane protein</topology>
    </subcellularLocation>
</comment>
<keyword evidence="3" id="KW-0597">Phosphoprotein</keyword>
<dbReference type="InterPro" id="IPR007895">
    <property type="entry name" value="MASE1"/>
</dbReference>
<keyword evidence="4" id="KW-0808">Transferase</keyword>
<dbReference type="InterPro" id="IPR005467">
    <property type="entry name" value="His_kinase_dom"/>
</dbReference>
<feature type="transmembrane region" description="Helical" evidence="10">
    <location>
        <begin position="230"/>
        <end position="251"/>
    </location>
</feature>
<dbReference type="PROSITE" id="PS50109">
    <property type="entry name" value="HIS_KIN"/>
    <property type="match status" value="1"/>
</dbReference>
<dbReference type="AlphaFoldDB" id="A0A8K0XXT1"/>
<dbReference type="PANTHER" id="PTHR24421">
    <property type="entry name" value="NITRATE/NITRITE SENSOR PROTEIN NARX-RELATED"/>
    <property type="match status" value="1"/>
</dbReference>
<comment type="caution">
    <text evidence="12">The sequence shown here is derived from an EMBL/GenBank/DDBJ whole genome shotgun (WGS) entry which is preliminary data.</text>
</comment>
<protein>
    <submittedName>
        <fullName evidence="12">MASE1 domain-containing protein</fullName>
    </submittedName>
</protein>
<evidence type="ECO:0000256" key="8">
    <source>
        <dbReference type="ARBA" id="ARBA00023012"/>
    </source>
</evidence>
<sequence length="505" mass="56580">MGQYLTYAALSLFMLFAWGTCWLALWTISFWLLGSDMHAALLLPGGVGLALLILLPRHFWPVLLLTPLALSGWLHRHGLITQPGTLFAPLLWLPVALAAQRYWQRFDLYWQRLSLLLAAAFICALLAIALNLGQPVPTFLASLTGGAIMAPFAWLVWDALYRQHRVSQQLPGQTSPPLRTSLLLWCSLFFAAGAGALLTLAPQMERLLLILVFLPNVVMAWRFGWQGGVLAALIGSLVITLARQFGVGFASLTEMELYLTTQALLGMGVGIAVSRQQHLTSRLQHYRLRLETELHAKRQLMERLVHTEEETRKILARELHDEIGQNITAIQIQSRLVARYTDIPGAQQAAASIEAMALRMHSVTRRLLRQLRPPVPEEIGLHEALQHLIAEFAFAERGIHCQLDYRLRQAPQNDTVLFTLYRLVQELLNNIARHAHAQRIHLRLEQRGKAITLDVRDDGTGIPAGEHKGMGLHGMRERIHALGGSFTIETGNGTRIIVNLPTFHQ</sequence>
<keyword evidence="13" id="KW-1185">Reference proteome</keyword>
<evidence type="ECO:0000259" key="11">
    <source>
        <dbReference type="PROSITE" id="PS50109"/>
    </source>
</evidence>
<evidence type="ECO:0000313" key="13">
    <source>
        <dbReference type="Proteomes" id="UP000659047"/>
    </source>
</evidence>
<keyword evidence="2" id="KW-1003">Cell membrane</keyword>
<dbReference type="SUPFAM" id="SSF55874">
    <property type="entry name" value="ATPase domain of HSP90 chaperone/DNA topoisomerase II/histidine kinase"/>
    <property type="match status" value="1"/>
</dbReference>
<evidence type="ECO:0000313" key="12">
    <source>
        <dbReference type="EMBL" id="MBK4716925.1"/>
    </source>
</evidence>
<evidence type="ECO:0000256" key="10">
    <source>
        <dbReference type="SAM" id="Phobius"/>
    </source>
</evidence>
<evidence type="ECO:0000256" key="1">
    <source>
        <dbReference type="ARBA" id="ARBA00004651"/>
    </source>
</evidence>
<feature type="transmembrane region" description="Helical" evidence="10">
    <location>
        <begin position="6"/>
        <end position="33"/>
    </location>
</feature>
<proteinExistence type="predicted"/>
<dbReference type="InterPro" id="IPR050482">
    <property type="entry name" value="Sensor_HK_TwoCompSys"/>
</dbReference>
<feature type="domain" description="Histidine kinase" evidence="11">
    <location>
        <begin position="318"/>
        <end position="504"/>
    </location>
</feature>
<evidence type="ECO:0000256" key="7">
    <source>
        <dbReference type="ARBA" id="ARBA00022989"/>
    </source>
</evidence>
<feature type="transmembrane region" description="Helical" evidence="10">
    <location>
        <begin position="80"/>
        <end position="103"/>
    </location>
</feature>